<dbReference type="CDD" id="cd00207">
    <property type="entry name" value="fer2"/>
    <property type="match status" value="1"/>
</dbReference>
<dbReference type="Proteomes" id="UP000245629">
    <property type="component" value="Plasmid unnamed3"/>
</dbReference>
<dbReference type="GO" id="GO:0051537">
    <property type="term" value="F:2 iron, 2 sulfur cluster binding"/>
    <property type="evidence" value="ECO:0007669"/>
    <property type="project" value="InterPro"/>
</dbReference>
<keyword evidence="4" id="KW-1185">Reference proteome</keyword>
<name>A0A2S2D019_9PROT</name>
<dbReference type="GO" id="GO:0016491">
    <property type="term" value="F:oxidoreductase activity"/>
    <property type="evidence" value="ECO:0007669"/>
    <property type="project" value="InterPro"/>
</dbReference>
<keyword evidence="3" id="KW-0614">Plasmid</keyword>
<dbReference type="PROSITE" id="PS00197">
    <property type="entry name" value="2FE2S_FER_1"/>
    <property type="match status" value="1"/>
</dbReference>
<dbReference type="InterPro" id="IPR039261">
    <property type="entry name" value="FNR_nucleotide-bd"/>
</dbReference>
<dbReference type="PANTHER" id="PTHR47354:SF2">
    <property type="entry name" value="BLR2392 PROTEIN"/>
    <property type="match status" value="1"/>
</dbReference>
<feature type="domain" description="2Fe-2S ferredoxin-type" evidence="1">
    <location>
        <begin position="236"/>
        <end position="321"/>
    </location>
</feature>
<dbReference type="InterPro" id="IPR036010">
    <property type="entry name" value="2Fe-2S_ferredoxin-like_sf"/>
</dbReference>
<dbReference type="Gene3D" id="3.40.50.80">
    <property type="entry name" value="Nucleotide-binding domain of ferredoxin-NADP reductase (FNR) module"/>
    <property type="match status" value="1"/>
</dbReference>
<evidence type="ECO:0000313" key="3">
    <source>
        <dbReference type="EMBL" id="AWK90111.1"/>
    </source>
</evidence>
<dbReference type="EMBL" id="CP029358">
    <property type="protein sequence ID" value="AWK90111.1"/>
    <property type="molecule type" value="Genomic_DNA"/>
</dbReference>
<dbReference type="OrthoDB" id="9792185at2"/>
<organism evidence="3 4">
    <name type="scientific">Azospirillum thermophilum</name>
    <dbReference type="NCBI Taxonomy" id="2202148"/>
    <lineage>
        <taxon>Bacteria</taxon>
        <taxon>Pseudomonadati</taxon>
        <taxon>Pseudomonadota</taxon>
        <taxon>Alphaproteobacteria</taxon>
        <taxon>Rhodospirillales</taxon>
        <taxon>Azospirillaceae</taxon>
        <taxon>Azospirillum</taxon>
    </lineage>
</organism>
<dbReference type="InterPro" id="IPR017927">
    <property type="entry name" value="FAD-bd_FR_type"/>
</dbReference>
<feature type="domain" description="FAD-binding FR-type" evidence="2">
    <location>
        <begin position="1"/>
        <end position="108"/>
    </location>
</feature>
<dbReference type="InterPro" id="IPR012675">
    <property type="entry name" value="Beta-grasp_dom_sf"/>
</dbReference>
<dbReference type="Pfam" id="PF00111">
    <property type="entry name" value="Fer2"/>
    <property type="match status" value="1"/>
</dbReference>
<reference evidence="4" key="1">
    <citation type="submission" date="2018-05" db="EMBL/GenBank/DDBJ databases">
        <title>Azospirillum thermophila sp. nov., a novel isolated from hot spring.</title>
        <authorList>
            <person name="Zhao Z."/>
        </authorList>
    </citation>
    <scope>NUCLEOTIDE SEQUENCE [LARGE SCALE GENOMIC DNA]</scope>
    <source>
        <strain evidence="4">CFH 70021</strain>
        <plasmid evidence="4">unnamed3</plasmid>
    </source>
</reference>
<evidence type="ECO:0000313" key="4">
    <source>
        <dbReference type="Proteomes" id="UP000245629"/>
    </source>
</evidence>
<dbReference type="PROSITE" id="PS51085">
    <property type="entry name" value="2FE2S_FER_2"/>
    <property type="match status" value="1"/>
</dbReference>
<dbReference type="AlphaFoldDB" id="A0A2S2D019"/>
<dbReference type="SUPFAM" id="SSF54292">
    <property type="entry name" value="2Fe-2S ferredoxin-like"/>
    <property type="match status" value="1"/>
</dbReference>
<dbReference type="PROSITE" id="PS51384">
    <property type="entry name" value="FAD_FR"/>
    <property type="match status" value="1"/>
</dbReference>
<dbReference type="InterPro" id="IPR017938">
    <property type="entry name" value="Riboflavin_synthase-like_b-brl"/>
</dbReference>
<dbReference type="SUPFAM" id="SSF52343">
    <property type="entry name" value="Ferredoxin reductase-like, C-terminal NADP-linked domain"/>
    <property type="match status" value="1"/>
</dbReference>
<dbReference type="SUPFAM" id="SSF63380">
    <property type="entry name" value="Riboflavin synthase domain-like"/>
    <property type="match status" value="1"/>
</dbReference>
<dbReference type="InterPro" id="IPR006058">
    <property type="entry name" value="2Fe2S_fd_BS"/>
</dbReference>
<dbReference type="Gene3D" id="2.40.30.10">
    <property type="entry name" value="Translation factors"/>
    <property type="match status" value="1"/>
</dbReference>
<dbReference type="PANTHER" id="PTHR47354">
    <property type="entry name" value="NADH OXIDOREDUCTASE HCR"/>
    <property type="match status" value="1"/>
</dbReference>
<dbReference type="RefSeq" id="WP_109334090.1">
    <property type="nucleotide sequence ID" value="NZ_CP029358.1"/>
</dbReference>
<gene>
    <name evidence="3" type="ORF">DEW08_29455</name>
</gene>
<evidence type="ECO:0000259" key="1">
    <source>
        <dbReference type="PROSITE" id="PS51085"/>
    </source>
</evidence>
<geneLocation type="plasmid" evidence="3 4">
    <name>unnamed3</name>
</geneLocation>
<evidence type="ECO:0000259" key="2">
    <source>
        <dbReference type="PROSITE" id="PS51384"/>
    </source>
</evidence>
<dbReference type="CDD" id="cd06185">
    <property type="entry name" value="PDR_like"/>
    <property type="match status" value="1"/>
</dbReference>
<proteinExistence type="predicted"/>
<dbReference type="InterPro" id="IPR001041">
    <property type="entry name" value="2Fe-2S_ferredoxin-type"/>
</dbReference>
<dbReference type="KEGG" id="azz:DEW08_29455"/>
<dbReference type="PRINTS" id="PR00409">
    <property type="entry name" value="PHDIOXRDTASE"/>
</dbReference>
<dbReference type="Gene3D" id="3.10.20.30">
    <property type="match status" value="1"/>
</dbReference>
<accession>A0A2S2D019</accession>
<dbReference type="InterPro" id="IPR050415">
    <property type="entry name" value="MRET"/>
</dbReference>
<sequence length="321" mass="34316">MDSLDLVVTEIRGETPLVRAIRLARPHGEPLPSWEPGAHVKVRLPGGDDRSYSLINPRPEPGATTRPDSYLLGVRLEEKSTGGSAYMHGLAVGDRVTVSPPANNFPLEPADAPVVLVAGGIGVTPILSMAAWLRASRHPFRFHYAGRSRGQLAFLAECEAAAGGALAVHADDEAGRVFDLPGLMAGLTAGEPLYVCGPLAMIEAARGAAGRLGWSEGRLRFEIFAAAAPQEGDQSFEVVLESSGRSFVVPPDKTILEVLIEAGMDPMYDCKRGDCGICQVSVLDGVPDHRDYLLTEREKASNTVMQICVSRSKTPRLVLDL</sequence>
<protein>
    <submittedName>
        <fullName evidence="3">Oxidoreductase</fullName>
    </submittedName>
</protein>